<evidence type="ECO:0000313" key="1">
    <source>
        <dbReference type="EMBL" id="QGQ98622.1"/>
    </source>
</evidence>
<organism evidence="1 2">
    <name type="scientific">Paenibacillus psychroresistens</name>
    <dbReference type="NCBI Taxonomy" id="1778678"/>
    <lineage>
        <taxon>Bacteria</taxon>
        <taxon>Bacillati</taxon>
        <taxon>Bacillota</taxon>
        <taxon>Bacilli</taxon>
        <taxon>Bacillales</taxon>
        <taxon>Paenibacillaceae</taxon>
        <taxon>Paenibacillus</taxon>
    </lineage>
</organism>
<keyword evidence="2" id="KW-1185">Reference proteome</keyword>
<proteinExistence type="predicted"/>
<dbReference type="RefSeq" id="WP_155703731.1">
    <property type="nucleotide sequence ID" value="NZ_CP034235.1"/>
</dbReference>
<accession>A0A6B8RS90</accession>
<dbReference type="EMBL" id="CP034235">
    <property type="protein sequence ID" value="QGQ98622.1"/>
    <property type="molecule type" value="Genomic_DNA"/>
</dbReference>
<dbReference type="KEGG" id="ppsc:EHS13_28945"/>
<evidence type="ECO:0000313" key="2">
    <source>
        <dbReference type="Proteomes" id="UP000426246"/>
    </source>
</evidence>
<sequence>MNPLQEALQILEIDHFENPNVYALRLNGKRVFVNKWDTGTSFLKEIKQEMLWQFVGLLKSEPGVLSSISIEDFLMVKYIKPYIIRINFPPTSSDYYVDIYKIGSPDKLDNNILQLWEDKSAYYWLRDFINEITNG</sequence>
<gene>
    <name evidence="1" type="ORF">EHS13_28945</name>
</gene>
<dbReference type="AlphaFoldDB" id="A0A6B8RS90"/>
<reference evidence="2" key="1">
    <citation type="submission" date="2018-11" db="EMBL/GenBank/DDBJ databases">
        <title>Complete genome sequence of Paenibacillus sp. ML311-T8.</title>
        <authorList>
            <person name="Nam Y.-D."/>
            <person name="Kang J."/>
            <person name="Chung W.-H."/>
            <person name="Park Y.S."/>
        </authorList>
    </citation>
    <scope>NUCLEOTIDE SEQUENCE [LARGE SCALE GENOMIC DNA]</scope>
    <source>
        <strain evidence="2">ML311-T8</strain>
    </source>
</reference>
<protein>
    <submittedName>
        <fullName evidence="1">Uncharacterized protein</fullName>
    </submittedName>
</protein>
<name>A0A6B8RS90_9BACL</name>
<dbReference type="Proteomes" id="UP000426246">
    <property type="component" value="Chromosome"/>
</dbReference>